<keyword evidence="2" id="KW-1185">Reference proteome</keyword>
<organism evidence="1 2">
    <name type="scientific">Flexivirga caeni</name>
    <dbReference type="NCBI Taxonomy" id="2294115"/>
    <lineage>
        <taxon>Bacteria</taxon>
        <taxon>Bacillati</taxon>
        <taxon>Actinomycetota</taxon>
        <taxon>Actinomycetes</taxon>
        <taxon>Micrococcales</taxon>
        <taxon>Dermacoccaceae</taxon>
        <taxon>Flexivirga</taxon>
    </lineage>
</organism>
<proteinExistence type="predicted"/>
<gene>
    <name evidence="1" type="ORF">EFY87_10060</name>
</gene>
<sequence>MCRRVVVWLASPQSRPCRGAVLVARLGEKGLDARQVADQTGRDTEIAVAGRHPRDIEVYRPQQDGVSTD</sequence>
<name>A0A3M9M9S6_9MICO</name>
<protein>
    <submittedName>
        <fullName evidence="1">Uncharacterized protein</fullName>
    </submittedName>
</protein>
<reference evidence="1 2" key="1">
    <citation type="submission" date="2018-11" db="EMBL/GenBank/DDBJ databases">
        <title>Draft genome of Simplicispira Flexivirga sp. BO-16.</title>
        <authorList>
            <person name="Im W.T."/>
        </authorList>
    </citation>
    <scope>NUCLEOTIDE SEQUENCE [LARGE SCALE GENOMIC DNA]</scope>
    <source>
        <strain evidence="1 2">BO-16</strain>
    </source>
</reference>
<accession>A0A3M9M9S6</accession>
<comment type="caution">
    <text evidence="1">The sequence shown here is derived from an EMBL/GenBank/DDBJ whole genome shotgun (WGS) entry which is preliminary data.</text>
</comment>
<dbReference type="EMBL" id="RJJQ01000008">
    <property type="protein sequence ID" value="RNI22302.1"/>
    <property type="molecule type" value="Genomic_DNA"/>
</dbReference>
<dbReference type="Proteomes" id="UP000271678">
    <property type="component" value="Unassembled WGS sequence"/>
</dbReference>
<evidence type="ECO:0000313" key="2">
    <source>
        <dbReference type="Proteomes" id="UP000271678"/>
    </source>
</evidence>
<evidence type="ECO:0000313" key="1">
    <source>
        <dbReference type="EMBL" id="RNI22302.1"/>
    </source>
</evidence>
<dbReference type="AlphaFoldDB" id="A0A3M9M9S6"/>